<dbReference type="PANTHER" id="PTHR36964:SF1">
    <property type="entry name" value="PROTEIN-METHIONINE-SULFOXIDE REDUCTASE HEME-BINDING SUBUNIT MSRQ"/>
    <property type="match status" value="1"/>
</dbReference>
<comment type="similarity">
    <text evidence="8">Belongs to the MsrQ family.</text>
</comment>
<evidence type="ECO:0000256" key="8">
    <source>
        <dbReference type="HAMAP-Rule" id="MF_01207"/>
    </source>
</evidence>
<name>A0A1E8CF83_9GAMM</name>
<comment type="subunit">
    <text evidence="8">Heterodimer of a catalytic subunit (MsrP) and a heme-binding subunit (MsrQ).</text>
</comment>
<dbReference type="OrthoDB" id="9788328at2"/>
<dbReference type="Pfam" id="PF01794">
    <property type="entry name" value="Ferric_reduct"/>
    <property type="match status" value="1"/>
</dbReference>
<organism evidence="10 11">
    <name type="scientific">Pseudohongiella acticola</name>
    <dbReference type="NCBI Taxonomy" id="1524254"/>
    <lineage>
        <taxon>Bacteria</taxon>
        <taxon>Pseudomonadati</taxon>
        <taxon>Pseudomonadota</taxon>
        <taxon>Gammaproteobacteria</taxon>
        <taxon>Pseudomonadales</taxon>
        <taxon>Pseudohongiellaceae</taxon>
        <taxon>Pseudohongiella</taxon>
    </lineage>
</organism>
<dbReference type="InterPro" id="IPR013130">
    <property type="entry name" value="Fe3_Rdtase_TM_dom"/>
</dbReference>
<comment type="cofactor">
    <cofactor evidence="8">
        <name>heme b</name>
        <dbReference type="ChEBI" id="CHEBI:60344"/>
    </cofactor>
    <text evidence="8">Binds 1 heme b (iron(II)-protoporphyrin IX) group per subunit.</text>
</comment>
<reference evidence="11" key="1">
    <citation type="submission" date="2016-07" db="EMBL/GenBank/DDBJ databases">
        <authorList>
            <person name="Florea S."/>
            <person name="Webb J.S."/>
            <person name="Jaromczyk J."/>
            <person name="Schardl C.L."/>
        </authorList>
    </citation>
    <scope>NUCLEOTIDE SEQUENCE [LARGE SCALE GENOMIC DNA]</scope>
    <source>
        <strain evidence="11">KCTC 42131</strain>
    </source>
</reference>
<feature type="transmembrane region" description="Helical" evidence="8">
    <location>
        <begin position="50"/>
        <end position="68"/>
    </location>
</feature>
<evidence type="ECO:0000256" key="6">
    <source>
        <dbReference type="ARBA" id="ARBA00023004"/>
    </source>
</evidence>
<dbReference type="GO" id="GO:0010181">
    <property type="term" value="F:FMN binding"/>
    <property type="evidence" value="ECO:0007669"/>
    <property type="project" value="UniProtKB-UniRule"/>
</dbReference>
<evidence type="ECO:0000313" key="10">
    <source>
        <dbReference type="EMBL" id="OFE11016.1"/>
    </source>
</evidence>
<dbReference type="PANTHER" id="PTHR36964">
    <property type="entry name" value="PROTEIN-METHIONINE-SULFOXIDE REDUCTASE HEME-BINDING SUBUNIT MSRQ"/>
    <property type="match status" value="1"/>
</dbReference>
<keyword evidence="7 8" id="KW-0472">Membrane</keyword>
<keyword evidence="5 8" id="KW-1133">Transmembrane helix</keyword>
<dbReference type="GO" id="GO:0005886">
    <property type="term" value="C:plasma membrane"/>
    <property type="evidence" value="ECO:0007669"/>
    <property type="project" value="UniProtKB-SubCell"/>
</dbReference>
<dbReference type="GO" id="GO:0046872">
    <property type="term" value="F:metal ion binding"/>
    <property type="evidence" value="ECO:0007669"/>
    <property type="project" value="UniProtKB-KW"/>
</dbReference>
<keyword evidence="6 8" id="KW-0408">Iron</keyword>
<comment type="cofactor">
    <cofactor evidence="8">
        <name>FMN</name>
        <dbReference type="ChEBI" id="CHEBI:58210"/>
    </cofactor>
    <text evidence="8">Binds 1 FMN per subunit.</text>
</comment>
<comment type="caution">
    <text evidence="10">The sequence shown here is derived from an EMBL/GenBank/DDBJ whole genome shotgun (WGS) entry which is preliminary data.</text>
</comment>
<keyword evidence="2 8" id="KW-0813">Transport</keyword>
<feature type="domain" description="Ferric oxidoreductase" evidence="9">
    <location>
        <begin position="47"/>
        <end position="160"/>
    </location>
</feature>
<keyword evidence="3 8" id="KW-0349">Heme</keyword>
<protein>
    <recommendedName>
        <fullName evidence="8">Protein-methionine-sulfoxide reductase heme-binding subunit MsrQ</fullName>
    </recommendedName>
    <alternativeName>
        <fullName evidence="8">Flavocytochrome MsrQ</fullName>
    </alternativeName>
</protein>
<keyword evidence="8" id="KW-1003">Cell membrane</keyword>
<comment type="subcellular location">
    <subcellularLocation>
        <location evidence="8">Cell membrane</location>
        <topology evidence="8">Multi-pass membrane protein</topology>
    </subcellularLocation>
    <subcellularLocation>
        <location evidence="1">Membrane</location>
        <topology evidence="1">Multi-pass membrane protein</topology>
    </subcellularLocation>
</comment>
<evidence type="ECO:0000256" key="5">
    <source>
        <dbReference type="ARBA" id="ARBA00022989"/>
    </source>
</evidence>
<evidence type="ECO:0000256" key="4">
    <source>
        <dbReference type="ARBA" id="ARBA00022692"/>
    </source>
</evidence>
<comment type="function">
    <text evidence="8">Part of the MsrPQ system that repairs oxidized periplasmic proteins containing methionine sulfoxide residues (Met-O), using respiratory chain electrons. Thus protects these proteins from oxidative-stress damage caused by reactive species of oxygen and chlorine generated by the host defense mechanisms. MsrPQ is essential for the maintenance of envelope integrity under bleach stress, rescuing a wide series of structurally unrelated periplasmic proteins from methionine oxidation. MsrQ provides electrons for reduction to the reductase catalytic subunit MsrP, using the quinone pool of the respiratory chain.</text>
</comment>
<dbReference type="GO" id="GO:0020037">
    <property type="term" value="F:heme binding"/>
    <property type="evidence" value="ECO:0007669"/>
    <property type="project" value="UniProtKB-UniRule"/>
</dbReference>
<dbReference type="AlphaFoldDB" id="A0A1E8CF83"/>
<proteinExistence type="inferred from homology"/>
<evidence type="ECO:0000256" key="2">
    <source>
        <dbReference type="ARBA" id="ARBA00022448"/>
    </source>
</evidence>
<dbReference type="HAMAP" id="MF_01207">
    <property type="entry name" value="MsrQ"/>
    <property type="match status" value="1"/>
</dbReference>
<feature type="transmembrane region" description="Helical" evidence="8">
    <location>
        <begin position="80"/>
        <end position="102"/>
    </location>
</feature>
<evidence type="ECO:0000256" key="1">
    <source>
        <dbReference type="ARBA" id="ARBA00004141"/>
    </source>
</evidence>
<keyword evidence="4 8" id="KW-0812">Transmembrane</keyword>
<dbReference type="Proteomes" id="UP000175669">
    <property type="component" value="Unassembled WGS sequence"/>
</dbReference>
<dbReference type="InterPro" id="IPR022837">
    <property type="entry name" value="MsrQ-like"/>
</dbReference>
<feature type="transmembrane region" description="Helical" evidence="8">
    <location>
        <begin position="114"/>
        <end position="132"/>
    </location>
</feature>
<keyword evidence="8" id="KW-0479">Metal-binding</keyword>
<evidence type="ECO:0000313" key="11">
    <source>
        <dbReference type="Proteomes" id="UP000175669"/>
    </source>
</evidence>
<feature type="transmembrane region" description="Helical" evidence="8">
    <location>
        <begin position="12"/>
        <end position="30"/>
    </location>
</feature>
<evidence type="ECO:0000259" key="9">
    <source>
        <dbReference type="Pfam" id="PF01794"/>
    </source>
</evidence>
<dbReference type="GO" id="GO:0030091">
    <property type="term" value="P:protein repair"/>
    <property type="evidence" value="ECO:0007669"/>
    <property type="project" value="UniProtKB-UniRule"/>
</dbReference>
<keyword evidence="8" id="KW-0249">Electron transport</keyword>
<sequence length="207" mass="23844">MLRNPRFWQVARVIIFCLALLPFVFLLQGALLNTLGADPARELALETGRWALRMLLLSLAITPLRELTGLTGLFPLRRMLGLFALFYAVLHFIVYMVFLLALRWSEIGSDILERPYITVGFVALLILAAMGVTSTKAMMRRLGPRWKQLHQLVYMAAMLALLHLLWILRTDLFDAVFYGTILFLLLVYRLVTRLKKRRTRAARRQAV</sequence>
<dbReference type="GO" id="GO:0016679">
    <property type="term" value="F:oxidoreductase activity, acting on diphenols and related substances as donors"/>
    <property type="evidence" value="ECO:0007669"/>
    <property type="project" value="TreeGrafter"/>
</dbReference>
<evidence type="ECO:0000256" key="7">
    <source>
        <dbReference type="ARBA" id="ARBA00023136"/>
    </source>
</evidence>
<feature type="transmembrane region" description="Helical" evidence="8">
    <location>
        <begin position="152"/>
        <end position="169"/>
    </location>
</feature>
<accession>A0A1E8CF83</accession>
<keyword evidence="8" id="KW-0285">Flavoprotein</keyword>
<keyword evidence="8" id="KW-0288">FMN</keyword>
<dbReference type="EMBL" id="MASR01000003">
    <property type="protein sequence ID" value="OFE11016.1"/>
    <property type="molecule type" value="Genomic_DNA"/>
</dbReference>
<feature type="transmembrane region" description="Helical" evidence="8">
    <location>
        <begin position="175"/>
        <end position="191"/>
    </location>
</feature>
<dbReference type="STRING" id="1524254.PHACT_14180"/>
<gene>
    <name evidence="8" type="primary">msrQ</name>
    <name evidence="10" type="ORF">PHACT_14180</name>
</gene>
<evidence type="ECO:0000256" key="3">
    <source>
        <dbReference type="ARBA" id="ARBA00022617"/>
    </source>
</evidence>
<keyword evidence="11" id="KW-1185">Reference proteome</keyword>
<dbReference type="GO" id="GO:0009055">
    <property type="term" value="F:electron transfer activity"/>
    <property type="evidence" value="ECO:0007669"/>
    <property type="project" value="UniProtKB-UniRule"/>
</dbReference>